<dbReference type="PROSITE" id="PS00614">
    <property type="entry name" value="IGPS"/>
    <property type="match status" value="1"/>
</dbReference>
<dbReference type="Proteomes" id="UP000033428">
    <property type="component" value="Unassembled WGS sequence"/>
</dbReference>
<gene>
    <name evidence="8" type="primary">trpC</name>
    <name evidence="10" type="ORF">OMAG_001125</name>
</gene>
<dbReference type="EC" id="4.1.1.48" evidence="8"/>
<dbReference type="HAMAP" id="MF_00134_B">
    <property type="entry name" value="IGPS_B"/>
    <property type="match status" value="1"/>
</dbReference>
<dbReference type="HAMAP" id="MF_00134_A">
    <property type="entry name" value="IGPS_A"/>
    <property type="match status" value="1"/>
</dbReference>
<keyword evidence="11" id="KW-1185">Reference proteome</keyword>
<evidence type="ECO:0000313" key="11">
    <source>
        <dbReference type="Proteomes" id="UP000033428"/>
    </source>
</evidence>
<dbReference type="PATRIC" id="fig|1609969.3.peg.1208"/>
<dbReference type="SUPFAM" id="SSF51366">
    <property type="entry name" value="Ribulose-phoshate binding barrel"/>
    <property type="match status" value="1"/>
</dbReference>
<keyword evidence="6 8" id="KW-0057">Aromatic amino acid biosynthesis</keyword>
<dbReference type="GO" id="GO:0016757">
    <property type="term" value="F:glycosyltransferase activity"/>
    <property type="evidence" value="ECO:0007669"/>
    <property type="project" value="UniProtKB-KW"/>
</dbReference>
<evidence type="ECO:0000256" key="8">
    <source>
        <dbReference type="HAMAP-Rule" id="MF_00134"/>
    </source>
</evidence>
<name>A0A0F0CTW5_9BACT</name>
<dbReference type="InterPro" id="IPR013798">
    <property type="entry name" value="Indole-3-glycerol_P_synth_dom"/>
</dbReference>
<dbReference type="EMBL" id="JYNY01000231">
    <property type="protein sequence ID" value="KJJ84986.1"/>
    <property type="molecule type" value="Genomic_DNA"/>
</dbReference>
<sequence length="260" mass="29091">MILDKIVEKKKEEIKIAKQKMPISILKKDVWMRATLGAFKRAIHVEGQIKLIAEVKKSSPSKGVIVSSFNPLDIACKYQSAGASAISVLTDERFFDGKLEYMKNIKDRVTIPVLRKDFIIDEYQIYESLVNHADAILLIARILTFQQLKDYQDIAKELGLDCLVEVHDEEDIEKALKSGSSVIGINNRDLSSFNVDIITTEKLIKYLPADKVIVSESGIANYRDVMFLQGLGVDAILVGESLLSSKDIILKVREILGHGV</sequence>
<comment type="pathway">
    <text evidence="2 8">Amino-acid biosynthesis; L-tryptophan biosynthesis; L-tryptophan from chorismate: step 4/5.</text>
</comment>
<evidence type="ECO:0000256" key="7">
    <source>
        <dbReference type="ARBA" id="ARBA00023239"/>
    </source>
</evidence>
<comment type="similarity">
    <text evidence="8">Belongs to the TrpC family.</text>
</comment>
<dbReference type="PANTHER" id="PTHR22854">
    <property type="entry name" value="TRYPTOPHAN BIOSYNTHESIS PROTEIN"/>
    <property type="match status" value="1"/>
</dbReference>
<feature type="domain" description="Indole-3-glycerol phosphate synthase" evidence="9">
    <location>
        <begin position="3"/>
        <end position="254"/>
    </location>
</feature>
<dbReference type="UniPathway" id="UPA00035">
    <property type="reaction ID" value="UER00043"/>
</dbReference>
<dbReference type="Gene3D" id="3.20.20.70">
    <property type="entry name" value="Aldolase class I"/>
    <property type="match status" value="1"/>
</dbReference>
<evidence type="ECO:0000256" key="1">
    <source>
        <dbReference type="ARBA" id="ARBA00001633"/>
    </source>
</evidence>
<keyword evidence="3 8" id="KW-0028">Amino-acid biosynthesis</keyword>
<evidence type="ECO:0000256" key="3">
    <source>
        <dbReference type="ARBA" id="ARBA00022605"/>
    </source>
</evidence>
<dbReference type="PANTHER" id="PTHR22854:SF2">
    <property type="entry name" value="INDOLE-3-GLYCEROL-PHOSPHATE SYNTHASE"/>
    <property type="match status" value="1"/>
</dbReference>
<dbReference type="GO" id="GO:0004640">
    <property type="term" value="F:phosphoribosylanthranilate isomerase activity"/>
    <property type="evidence" value="ECO:0007669"/>
    <property type="project" value="TreeGrafter"/>
</dbReference>
<dbReference type="Pfam" id="PF00218">
    <property type="entry name" value="IGPS"/>
    <property type="match status" value="1"/>
</dbReference>
<evidence type="ECO:0000313" key="10">
    <source>
        <dbReference type="EMBL" id="KJJ84986.1"/>
    </source>
</evidence>
<dbReference type="GO" id="GO:0000162">
    <property type="term" value="P:L-tryptophan biosynthetic process"/>
    <property type="evidence" value="ECO:0007669"/>
    <property type="project" value="UniProtKB-UniRule"/>
</dbReference>
<dbReference type="InterPro" id="IPR013785">
    <property type="entry name" value="Aldolase_TIM"/>
</dbReference>
<reference evidence="10 11" key="1">
    <citation type="submission" date="2015-02" db="EMBL/GenBank/DDBJ databases">
        <title>Single-cell genomics of uncultivated deep-branching MTB reveals a conserved set of magnetosome genes.</title>
        <authorList>
            <person name="Kolinko S."/>
            <person name="Richter M."/>
            <person name="Glockner F.O."/>
            <person name="Brachmann A."/>
            <person name="Schuler D."/>
        </authorList>
    </citation>
    <scope>NUCLEOTIDE SEQUENCE [LARGE SCALE GENOMIC DNA]</scope>
    <source>
        <strain evidence="10">SKK-01</strain>
    </source>
</reference>
<keyword evidence="10" id="KW-0328">Glycosyltransferase</keyword>
<dbReference type="CDD" id="cd00331">
    <property type="entry name" value="IGPS"/>
    <property type="match status" value="1"/>
</dbReference>
<evidence type="ECO:0000256" key="6">
    <source>
        <dbReference type="ARBA" id="ARBA00023141"/>
    </source>
</evidence>
<comment type="catalytic activity">
    <reaction evidence="1 8">
        <text>1-(2-carboxyphenylamino)-1-deoxy-D-ribulose 5-phosphate + H(+) = (1S,2R)-1-C-(indol-3-yl)glycerol 3-phosphate + CO2 + H2O</text>
        <dbReference type="Rhea" id="RHEA:23476"/>
        <dbReference type="ChEBI" id="CHEBI:15377"/>
        <dbReference type="ChEBI" id="CHEBI:15378"/>
        <dbReference type="ChEBI" id="CHEBI:16526"/>
        <dbReference type="ChEBI" id="CHEBI:58613"/>
        <dbReference type="ChEBI" id="CHEBI:58866"/>
        <dbReference type="EC" id="4.1.1.48"/>
    </reaction>
</comment>
<dbReference type="AlphaFoldDB" id="A0A0F0CTW5"/>
<protein>
    <recommendedName>
        <fullName evidence="8">Indole-3-glycerol phosphate synthase</fullName>
        <shortName evidence="8">IGPS</shortName>
        <ecNumber evidence="8">4.1.1.48</ecNumber>
    </recommendedName>
</protein>
<comment type="caution">
    <text evidence="10">The sequence shown here is derived from an EMBL/GenBank/DDBJ whole genome shotgun (WGS) entry which is preliminary data.</text>
</comment>
<dbReference type="InterPro" id="IPR011060">
    <property type="entry name" value="RibuloseP-bd_barrel"/>
</dbReference>
<dbReference type="NCBIfam" id="NF001377">
    <property type="entry name" value="PRK00278.2-4"/>
    <property type="match status" value="1"/>
</dbReference>
<proteinExistence type="inferred from homology"/>
<dbReference type="FunFam" id="3.20.20.70:FF:000024">
    <property type="entry name" value="Indole-3-glycerol phosphate synthase"/>
    <property type="match status" value="1"/>
</dbReference>
<keyword evidence="5 8" id="KW-0822">Tryptophan biosynthesis</keyword>
<evidence type="ECO:0000256" key="5">
    <source>
        <dbReference type="ARBA" id="ARBA00022822"/>
    </source>
</evidence>
<dbReference type="InterPro" id="IPR045186">
    <property type="entry name" value="Indole-3-glycerol_P_synth"/>
</dbReference>
<keyword evidence="7 8" id="KW-0456">Lyase</keyword>
<evidence type="ECO:0000256" key="2">
    <source>
        <dbReference type="ARBA" id="ARBA00004696"/>
    </source>
</evidence>
<organism evidence="10 11">
    <name type="scientific">Candidatus Omnitrophus magneticus</name>
    <dbReference type="NCBI Taxonomy" id="1609969"/>
    <lineage>
        <taxon>Bacteria</taxon>
        <taxon>Pseudomonadati</taxon>
        <taxon>Candidatus Omnitrophota</taxon>
        <taxon>Candidatus Omnitrophus</taxon>
    </lineage>
</organism>
<dbReference type="GO" id="GO:0004425">
    <property type="term" value="F:indole-3-glycerol-phosphate synthase activity"/>
    <property type="evidence" value="ECO:0007669"/>
    <property type="project" value="UniProtKB-UniRule"/>
</dbReference>
<keyword evidence="4 8" id="KW-0210">Decarboxylase</keyword>
<dbReference type="InterPro" id="IPR001468">
    <property type="entry name" value="Indole-3-GlycerolPSynthase_CS"/>
</dbReference>
<accession>A0A0F0CTW5</accession>
<evidence type="ECO:0000256" key="4">
    <source>
        <dbReference type="ARBA" id="ARBA00022793"/>
    </source>
</evidence>
<keyword evidence="10" id="KW-0808">Transferase</keyword>
<evidence type="ECO:0000259" key="9">
    <source>
        <dbReference type="Pfam" id="PF00218"/>
    </source>
</evidence>